<dbReference type="Proteomes" id="UP001159363">
    <property type="component" value="Chromosome 3"/>
</dbReference>
<keyword evidence="2" id="KW-1185">Reference proteome</keyword>
<gene>
    <name evidence="1" type="ORF">PR048_009422</name>
</gene>
<comment type="caution">
    <text evidence="1">The sequence shown here is derived from an EMBL/GenBank/DDBJ whole genome shotgun (WGS) entry which is preliminary data.</text>
</comment>
<organism evidence="1 2">
    <name type="scientific">Dryococelus australis</name>
    <dbReference type="NCBI Taxonomy" id="614101"/>
    <lineage>
        <taxon>Eukaryota</taxon>
        <taxon>Metazoa</taxon>
        <taxon>Ecdysozoa</taxon>
        <taxon>Arthropoda</taxon>
        <taxon>Hexapoda</taxon>
        <taxon>Insecta</taxon>
        <taxon>Pterygota</taxon>
        <taxon>Neoptera</taxon>
        <taxon>Polyneoptera</taxon>
        <taxon>Phasmatodea</taxon>
        <taxon>Verophasmatodea</taxon>
        <taxon>Anareolatae</taxon>
        <taxon>Phasmatidae</taxon>
        <taxon>Eurycanthinae</taxon>
        <taxon>Dryococelus</taxon>
    </lineage>
</organism>
<protein>
    <submittedName>
        <fullName evidence="1">Uncharacterized protein</fullName>
    </submittedName>
</protein>
<dbReference type="EMBL" id="JARBHB010000003">
    <property type="protein sequence ID" value="KAJ8889917.1"/>
    <property type="molecule type" value="Genomic_DNA"/>
</dbReference>
<name>A0ABQ9HZU5_9NEOP</name>
<evidence type="ECO:0000313" key="1">
    <source>
        <dbReference type="EMBL" id="KAJ8889917.1"/>
    </source>
</evidence>
<proteinExistence type="predicted"/>
<sequence>MRKFKSVLLRPSCLLEPLGACEKRSCVICSLATTSPYVDWRLCFGGVALSFASRITEGASLVSCTPLTNPCGTSIFIAVANIIDLRLCDYKTLLCALSEINDVPVSFCSFKKKKKVLSQALPARIKCTCVRIYIHRFQRPGEPLIEFVESVVGHQRV</sequence>
<evidence type="ECO:0000313" key="2">
    <source>
        <dbReference type="Proteomes" id="UP001159363"/>
    </source>
</evidence>
<accession>A0ABQ9HZU5</accession>
<reference evidence="1 2" key="1">
    <citation type="submission" date="2023-02" db="EMBL/GenBank/DDBJ databases">
        <title>LHISI_Scaffold_Assembly.</title>
        <authorList>
            <person name="Stuart O.P."/>
            <person name="Cleave R."/>
            <person name="Magrath M.J.L."/>
            <person name="Mikheyev A.S."/>
        </authorList>
    </citation>
    <scope>NUCLEOTIDE SEQUENCE [LARGE SCALE GENOMIC DNA]</scope>
    <source>
        <strain evidence="1">Daus_M_001</strain>
        <tissue evidence="1">Leg muscle</tissue>
    </source>
</reference>